<proteinExistence type="predicted"/>
<sequence>MLLQILGPVVEFEQVLNLERTVDGLAASRARTGGRSGDPAARGTTTPHTWRSPEITAPATLLQVRQPTPHK</sequence>
<dbReference type="GO" id="GO:0000150">
    <property type="term" value="F:DNA strand exchange activity"/>
    <property type="evidence" value="ECO:0007669"/>
    <property type="project" value="InterPro"/>
</dbReference>
<feature type="region of interest" description="Disordered" evidence="1">
    <location>
        <begin position="29"/>
        <end position="71"/>
    </location>
</feature>
<evidence type="ECO:0000259" key="2">
    <source>
        <dbReference type="PROSITE" id="PS51736"/>
    </source>
</evidence>
<organism evidence="3 4">
    <name type="scientific">Streptomyces albiflavescens</name>
    <dbReference type="NCBI Taxonomy" id="1623582"/>
    <lineage>
        <taxon>Bacteria</taxon>
        <taxon>Bacillati</taxon>
        <taxon>Actinomycetota</taxon>
        <taxon>Actinomycetes</taxon>
        <taxon>Kitasatosporales</taxon>
        <taxon>Streptomycetaceae</taxon>
        <taxon>Streptomyces</taxon>
    </lineage>
</organism>
<keyword evidence="4" id="KW-1185">Reference proteome</keyword>
<dbReference type="PROSITE" id="PS51736">
    <property type="entry name" value="RECOMBINASES_3"/>
    <property type="match status" value="1"/>
</dbReference>
<evidence type="ECO:0000313" key="4">
    <source>
        <dbReference type="Proteomes" id="UP000600365"/>
    </source>
</evidence>
<comment type="caution">
    <text evidence="3">The sequence shown here is derived from an EMBL/GenBank/DDBJ whole genome shotgun (WGS) entry which is preliminary data.</text>
</comment>
<protein>
    <recommendedName>
        <fullName evidence="2">Resolvase/invertase-type recombinase catalytic domain-containing protein</fullName>
    </recommendedName>
</protein>
<reference evidence="3 4" key="1">
    <citation type="journal article" date="2014" name="Int. J. Syst. Evol. Microbiol.">
        <title>Complete genome sequence of Corynebacterium casei LMG S-19264T (=DSM 44701T), isolated from a smear-ripened cheese.</title>
        <authorList>
            <consortium name="US DOE Joint Genome Institute (JGI-PGF)"/>
            <person name="Walter F."/>
            <person name="Albersmeier A."/>
            <person name="Kalinowski J."/>
            <person name="Ruckert C."/>
        </authorList>
    </citation>
    <scope>NUCLEOTIDE SEQUENCE [LARGE SCALE GENOMIC DNA]</scope>
    <source>
        <strain evidence="3 4">CGMCC 4.7111</strain>
    </source>
</reference>
<evidence type="ECO:0000256" key="1">
    <source>
        <dbReference type="SAM" id="MobiDB-lite"/>
    </source>
</evidence>
<accession>A0A918D4Q9</accession>
<dbReference type="EMBL" id="BMMM01000005">
    <property type="protein sequence ID" value="GGN64344.1"/>
    <property type="molecule type" value="Genomic_DNA"/>
</dbReference>
<dbReference type="GO" id="GO:0003677">
    <property type="term" value="F:DNA binding"/>
    <property type="evidence" value="ECO:0007669"/>
    <property type="project" value="InterPro"/>
</dbReference>
<gene>
    <name evidence="3" type="ORF">GCM10011579_033640</name>
</gene>
<feature type="domain" description="Resolvase/invertase-type recombinase catalytic" evidence="2">
    <location>
        <begin position="1"/>
        <end position="32"/>
    </location>
</feature>
<dbReference type="AlphaFoldDB" id="A0A918D4Q9"/>
<evidence type="ECO:0000313" key="3">
    <source>
        <dbReference type="EMBL" id="GGN64344.1"/>
    </source>
</evidence>
<dbReference type="InterPro" id="IPR006119">
    <property type="entry name" value="Resolv_N"/>
</dbReference>
<dbReference type="Proteomes" id="UP000600365">
    <property type="component" value="Unassembled WGS sequence"/>
</dbReference>
<name>A0A918D4Q9_9ACTN</name>